<keyword evidence="2" id="KW-1133">Transmembrane helix</keyword>
<evidence type="ECO:0008006" key="4">
    <source>
        <dbReference type="Google" id="ProtNLM"/>
    </source>
</evidence>
<keyword evidence="2" id="KW-0812">Transmembrane</keyword>
<dbReference type="EMBL" id="CP108318">
    <property type="protein sequence ID" value="WTW66464.1"/>
    <property type="molecule type" value="Genomic_DNA"/>
</dbReference>
<evidence type="ECO:0000256" key="1">
    <source>
        <dbReference type="SAM" id="MobiDB-lite"/>
    </source>
</evidence>
<feature type="transmembrane region" description="Helical" evidence="2">
    <location>
        <begin position="63"/>
        <end position="87"/>
    </location>
</feature>
<feature type="region of interest" description="Disordered" evidence="1">
    <location>
        <begin position="1"/>
        <end position="26"/>
    </location>
</feature>
<reference evidence="3" key="1">
    <citation type="submission" date="2022-10" db="EMBL/GenBank/DDBJ databases">
        <title>The complete genomes of actinobacterial strains from the NBC collection.</title>
        <authorList>
            <person name="Joergensen T.S."/>
            <person name="Alvarez Arevalo M."/>
            <person name="Sterndorff E.B."/>
            <person name="Faurdal D."/>
            <person name="Vuksanovic O."/>
            <person name="Mourched A.-S."/>
            <person name="Charusanti P."/>
            <person name="Shaw S."/>
            <person name="Blin K."/>
            <person name="Weber T."/>
        </authorList>
    </citation>
    <scope>NUCLEOTIDE SEQUENCE</scope>
    <source>
        <strain evidence="3">NBC_00003</strain>
    </source>
</reference>
<proteinExistence type="predicted"/>
<keyword evidence="2" id="KW-0472">Membrane</keyword>
<accession>A0AAU2VHC9</accession>
<sequence>MSLRAGNYPGGVSTETQAKADRDAPTTGDRLVRVGVVVFFVGALATLVTVAPLFLHTATFPPVAYLVCMLMGVGFLIAGAGVLRTIAEQRRQARA</sequence>
<dbReference type="AlphaFoldDB" id="A0AAU2VHC9"/>
<organism evidence="3">
    <name type="scientific">Streptomyces sp. NBC_00003</name>
    <dbReference type="NCBI Taxonomy" id="2903608"/>
    <lineage>
        <taxon>Bacteria</taxon>
        <taxon>Bacillati</taxon>
        <taxon>Actinomycetota</taxon>
        <taxon>Actinomycetes</taxon>
        <taxon>Kitasatosporales</taxon>
        <taxon>Streptomycetaceae</taxon>
        <taxon>Streptomyces</taxon>
    </lineage>
</organism>
<evidence type="ECO:0000256" key="2">
    <source>
        <dbReference type="SAM" id="Phobius"/>
    </source>
</evidence>
<evidence type="ECO:0000313" key="3">
    <source>
        <dbReference type="EMBL" id="WTW66464.1"/>
    </source>
</evidence>
<protein>
    <recommendedName>
        <fullName evidence="4">Integral membrane protein</fullName>
    </recommendedName>
</protein>
<feature type="transmembrane region" description="Helical" evidence="2">
    <location>
        <begin position="31"/>
        <end position="51"/>
    </location>
</feature>
<name>A0AAU2VHC9_9ACTN</name>
<gene>
    <name evidence="3" type="ORF">OG549_17780</name>
</gene>